<reference evidence="3" key="1">
    <citation type="submission" date="2017-02" db="UniProtKB">
        <authorList>
            <consortium name="WormBaseParasite"/>
        </authorList>
    </citation>
    <scope>IDENTIFICATION</scope>
</reference>
<name>A0A0N5A3K6_PARTI</name>
<evidence type="ECO:0000313" key="2">
    <source>
        <dbReference type="Proteomes" id="UP000038045"/>
    </source>
</evidence>
<proteinExistence type="predicted"/>
<organism evidence="2 3">
    <name type="scientific">Parastrongyloides trichosuri</name>
    <name type="common">Possum-specific nematode worm</name>
    <dbReference type="NCBI Taxonomy" id="131310"/>
    <lineage>
        <taxon>Eukaryota</taxon>
        <taxon>Metazoa</taxon>
        <taxon>Ecdysozoa</taxon>
        <taxon>Nematoda</taxon>
        <taxon>Chromadorea</taxon>
        <taxon>Rhabditida</taxon>
        <taxon>Tylenchina</taxon>
        <taxon>Panagrolaimomorpha</taxon>
        <taxon>Strongyloidoidea</taxon>
        <taxon>Strongyloididae</taxon>
        <taxon>Parastrongyloides</taxon>
    </lineage>
</organism>
<evidence type="ECO:0000256" key="1">
    <source>
        <dbReference type="SAM" id="SignalP"/>
    </source>
</evidence>
<accession>A0A0N5A3K6</accession>
<evidence type="ECO:0000313" key="3">
    <source>
        <dbReference type="WBParaSite" id="PTRK_0001621100.1"/>
    </source>
</evidence>
<feature type="signal peptide" evidence="1">
    <location>
        <begin position="1"/>
        <end position="17"/>
    </location>
</feature>
<dbReference type="AlphaFoldDB" id="A0A0N5A3K6"/>
<dbReference type="WBParaSite" id="PTRK_0001621100.1">
    <property type="protein sequence ID" value="PTRK_0001621100.1"/>
    <property type="gene ID" value="PTRK_0001621100"/>
</dbReference>
<sequence length="156" mass="18242">MKIFILLAYVTSYFIYAEDDYKTCYTDTYDVVIYGQFYCNGNGYQPSKVSLIEYSGYWVRSHVIQSKIFPLPKSRNKIYYFRKTQKTPKTEFSVSMEVTHSCNAYRGRPCQYTFIEHIPTSKIDCHGNERIAYTFHINLNSGNYRGRVSCTGPFGK</sequence>
<keyword evidence="2" id="KW-1185">Reference proteome</keyword>
<keyword evidence="1" id="KW-0732">Signal</keyword>
<feature type="chain" id="PRO_5005892611" evidence="1">
    <location>
        <begin position="18"/>
        <end position="156"/>
    </location>
</feature>
<dbReference type="Proteomes" id="UP000038045">
    <property type="component" value="Unplaced"/>
</dbReference>
<protein>
    <submittedName>
        <fullName evidence="3">CPXV034 protein</fullName>
    </submittedName>
</protein>